<evidence type="ECO:0000313" key="2">
    <source>
        <dbReference type="Proteomes" id="UP000523000"/>
    </source>
</evidence>
<dbReference type="RefSeq" id="WP_183512097.1">
    <property type="nucleotide sequence ID" value="NZ_BAABGK010000033.1"/>
</dbReference>
<name>A0A839QLQ2_9MICC</name>
<accession>A0A839QLQ2</accession>
<evidence type="ECO:0000313" key="1">
    <source>
        <dbReference type="EMBL" id="MBB2996533.1"/>
    </source>
</evidence>
<evidence type="ECO:0008006" key="3">
    <source>
        <dbReference type="Google" id="ProtNLM"/>
    </source>
</evidence>
<dbReference type="EMBL" id="JACHVS010000002">
    <property type="protein sequence ID" value="MBB2996533.1"/>
    <property type="molecule type" value="Genomic_DNA"/>
</dbReference>
<keyword evidence="2" id="KW-1185">Reference proteome</keyword>
<dbReference type="Pfam" id="PF11305">
    <property type="entry name" value="DUF3107"/>
    <property type="match status" value="1"/>
</dbReference>
<dbReference type="Proteomes" id="UP000523000">
    <property type="component" value="Unassembled WGS sequence"/>
</dbReference>
<proteinExistence type="predicted"/>
<comment type="caution">
    <text evidence="1">The sequence shown here is derived from an EMBL/GenBank/DDBJ whole genome shotgun (WGS) entry which is preliminary data.</text>
</comment>
<reference evidence="1 2" key="1">
    <citation type="submission" date="2020-08" db="EMBL/GenBank/DDBJ databases">
        <title>Sequencing the genomes of 1000 actinobacteria strains.</title>
        <authorList>
            <person name="Klenk H.-P."/>
        </authorList>
    </citation>
    <scope>NUCLEOTIDE SEQUENCE [LARGE SCALE GENOMIC DNA]</scope>
    <source>
        <strain evidence="1 2">DSM 22826</strain>
    </source>
</reference>
<dbReference type="AlphaFoldDB" id="A0A839QLQ2"/>
<sequence length="73" mass="7724">MEIRIGIQNVTREIVIDSTETAESLTTKVTAAIADGGQLLLTDAKGRTILVPAATIGYVEIGAEEVRKVGFAH</sequence>
<organism evidence="1 2">
    <name type="scientific">Paeniglutamicibacter cryotolerans</name>
    <dbReference type="NCBI Taxonomy" id="670079"/>
    <lineage>
        <taxon>Bacteria</taxon>
        <taxon>Bacillati</taxon>
        <taxon>Actinomycetota</taxon>
        <taxon>Actinomycetes</taxon>
        <taxon>Micrococcales</taxon>
        <taxon>Micrococcaceae</taxon>
        <taxon>Paeniglutamicibacter</taxon>
    </lineage>
</organism>
<gene>
    <name evidence="1" type="ORF">E9229_002780</name>
</gene>
<protein>
    <recommendedName>
        <fullName evidence="3">DUF3107 domain-containing protein</fullName>
    </recommendedName>
</protein>
<dbReference type="InterPro" id="IPR021456">
    <property type="entry name" value="DUF3107"/>
</dbReference>